<accession>A0A2H0UEL9</accession>
<evidence type="ECO:0000256" key="3">
    <source>
        <dbReference type="RuleBase" id="RU003910"/>
    </source>
</evidence>
<dbReference type="GO" id="GO:1990904">
    <property type="term" value="C:ribonucleoprotein complex"/>
    <property type="evidence" value="ECO:0007669"/>
    <property type="project" value="UniProtKB-KW"/>
</dbReference>
<name>A0A2H0UEL9_9BACT</name>
<evidence type="ECO:0000313" key="5">
    <source>
        <dbReference type="Proteomes" id="UP000229344"/>
    </source>
</evidence>
<dbReference type="SUPFAM" id="SSF46911">
    <property type="entry name" value="Ribosomal protein S18"/>
    <property type="match status" value="1"/>
</dbReference>
<keyword evidence="2 3" id="KW-0687">Ribonucleoprotein</keyword>
<dbReference type="InterPro" id="IPR001648">
    <property type="entry name" value="Ribosomal_bS18"/>
</dbReference>
<dbReference type="NCBIfam" id="TIGR00165">
    <property type="entry name" value="S18"/>
    <property type="match status" value="1"/>
</dbReference>
<comment type="caution">
    <text evidence="4">The sequence shown here is derived from an EMBL/GenBank/DDBJ whole genome shotgun (WGS) entry which is preliminary data.</text>
</comment>
<evidence type="ECO:0000313" key="4">
    <source>
        <dbReference type="EMBL" id="PIR84837.1"/>
    </source>
</evidence>
<organism evidence="4 5">
    <name type="scientific">Candidatus Kaiserbacteria bacterium CG10_big_fil_rev_8_21_14_0_10_47_16</name>
    <dbReference type="NCBI Taxonomy" id="1974608"/>
    <lineage>
        <taxon>Bacteria</taxon>
        <taxon>Candidatus Kaiseribacteriota</taxon>
    </lineage>
</organism>
<dbReference type="GO" id="GO:0003735">
    <property type="term" value="F:structural constituent of ribosome"/>
    <property type="evidence" value="ECO:0007669"/>
    <property type="project" value="InterPro"/>
</dbReference>
<proteinExistence type="inferred from homology"/>
<dbReference type="PRINTS" id="PR00974">
    <property type="entry name" value="RIBOSOMALS18"/>
</dbReference>
<reference evidence="5" key="1">
    <citation type="submission" date="2017-09" db="EMBL/GenBank/DDBJ databases">
        <title>Depth-based differentiation of microbial function through sediment-hosted aquifers and enrichment of novel symbionts in the deep terrestrial subsurface.</title>
        <authorList>
            <person name="Probst A.J."/>
            <person name="Ladd B."/>
            <person name="Jarett J.K."/>
            <person name="Geller-Mcgrath D.E."/>
            <person name="Sieber C.M.K."/>
            <person name="Emerson J.B."/>
            <person name="Anantharaman K."/>
            <person name="Thomas B.C."/>
            <person name="Malmstrom R."/>
            <person name="Stieglmeier M."/>
            <person name="Klingl A."/>
            <person name="Woyke T."/>
            <person name="Ryan C.M."/>
            <person name="Banfield J.F."/>
        </authorList>
    </citation>
    <scope>NUCLEOTIDE SEQUENCE [LARGE SCALE GENOMIC DNA]</scope>
</reference>
<sequence>MTEKQHFDYKDTESLLANLNPHARMNNRRRTHLAAKEQRDFARAVKRARFMALVPYISY</sequence>
<evidence type="ECO:0000256" key="2">
    <source>
        <dbReference type="ARBA" id="ARBA00023274"/>
    </source>
</evidence>
<dbReference type="GO" id="GO:0006412">
    <property type="term" value="P:translation"/>
    <property type="evidence" value="ECO:0007669"/>
    <property type="project" value="InterPro"/>
</dbReference>
<dbReference type="Gene3D" id="4.10.640.10">
    <property type="entry name" value="Ribosomal protein S18"/>
    <property type="match status" value="1"/>
</dbReference>
<dbReference type="InterPro" id="IPR036870">
    <property type="entry name" value="Ribosomal_bS18_sf"/>
</dbReference>
<protein>
    <submittedName>
        <fullName evidence="4">30S ribosomal protein S18</fullName>
    </submittedName>
</protein>
<dbReference type="GO" id="GO:0005840">
    <property type="term" value="C:ribosome"/>
    <property type="evidence" value="ECO:0007669"/>
    <property type="project" value="UniProtKB-KW"/>
</dbReference>
<comment type="similarity">
    <text evidence="3">Belongs to the bacterial ribosomal protein bS18 family.</text>
</comment>
<gene>
    <name evidence="4" type="primary">rpsR</name>
    <name evidence="4" type="ORF">COU16_00415</name>
</gene>
<dbReference type="AlphaFoldDB" id="A0A2H0UEL9"/>
<evidence type="ECO:0000256" key="1">
    <source>
        <dbReference type="ARBA" id="ARBA00022980"/>
    </source>
</evidence>
<keyword evidence="1 3" id="KW-0689">Ribosomal protein</keyword>
<dbReference type="Pfam" id="PF01084">
    <property type="entry name" value="Ribosomal_S18"/>
    <property type="match status" value="1"/>
</dbReference>
<dbReference type="Proteomes" id="UP000229344">
    <property type="component" value="Unassembled WGS sequence"/>
</dbReference>
<dbReference type="EMBL" id="PFBI01000003">
    <property type="protein sequence ID" value="PIR84837.1"/>
    <property type="molecule type" value="Genomic_DNA"/>
</dbReference>